<dbReference type="OrthoDB" id="9810174at2"/>
<name>M1NUL1_BARAA</name>
<evidence type="ECO:0000313" key="2">
    <source>
        <dbReference type="EMBL" id="AGF74953.1"/>
    </source>
</evidence>
<dbReference type="AlphaFoldDB" id="M1NUL1"/>
<protein>
    <submittedName>
        <fullName evidence="2">Putative phage tail fiber protein</fullName>
    </submittedName>
</protein>
<feature type="domain" description="Phage tail collar" evidence="1">
    <location>
        <begin position="162"/>
        <end position="218"/>
    </location>
</feature>
<organism evidence="2 3">
    <name type="scientific">Bartonella australis (strain Aust/NH1)</name>
    <dbReference type="NCBI Taxonomy" id="1094489"/>
    <lineage>
        <taxon>Bacteria</taxon>
        <taxon>Pseudomonadati</taxon>
        <taxon>Pseudomonadota</taxon>
        <taxon>Alphaproteobacteria</taxon>
        <taxon>Hyphomicrobiales</taxon>
        <taxon>Bartonellaceae</taxon>
        <taxon>Bartonella</taxon>
    </lineage>
</organism>
<proteinExistence type="predicted"/>
<dbReference type="KEGG" id="baus:BAnh1_10850"/>
<dbReference type="STRING" id="1094489.BAnh1_10850"/>
<dbReference type="SUPFAM" id="SSF88874">
    <property type="entry name" value="Receptor-binding domain of short tail fibre protein gp12"/>
    <property type="match status" value="1"/>
</dbReference>
<keyword evidence="3" id="KW-1185">Reference proteome</keyword>
<dbReference type="InterPro" id="IPR011083">
    <property type="entry name" value="Phage_tail_collar_dom"/>
</dbReference>
<dbReference type="Gene3D" id="3.90.1340.10">
    <property type="entry name" value="Phage tail collar domain"/>
    <property type="match status" value="1"/>
</dbReference>
<evidence type="ECO:0000313" key="3">
    <source>
        <dbReference type="Proteomes" id="UP000011729"/>
    </source>
</evidence>
<dbReference type="InterPro" id="IPR037053">
    <property type="entry name" value="Phage_tail_collar_dom_sf"/>
</dbReference>
<dbReference type="RefSeq" id="WP_015398457.1">
    <property type="nucleotide sequence ID" value="NC_020300.1"/>
</dbReference>
<dbReference type="HOGENOM" id="CLU_050492_0_0_5"/>
<dbReference type="Proteomes" id="UP000011729">
    <property type="component" value="Chromosome"/>
</dbReference>
<dbReference type="EMBL" id="CP003123">
    <property type="protein sequence ID" value="AGF74953.1"/>
    <property type="molecule type" value="Genomic_DNA"/>
</dbReference>
<sequence>MSTIYDWSLIAPENARADEIINWAEGQPPSSVNDSARAMMQRFREYLSDNGGAIDTQFVANSYEDITEIRLITKSPIAAYANDIVVRFKAQGTNRGETNIALNQLLAQPVYKTTQNGLETLTGGEIQEGGLYELVYHLGIGGDDKDGWCLTNPTFPQIFPSGFIATFAMKNVPTGWLLCDGKEYSREEYANLFAAIGGIWGIGDGTTTFNIPDLRGMFLRGLDSERGLDKGRVLGSRQEESFKAHTHQGTISENGGHAHKYLEPTKPYYSWTGQGGIHDYICGNREEKLTGASGQHSHTLTLKATGGPETRPVNIAVVYAIKV</sequence>
<evidence type="ECO:0000259" key="1">
    <source>
        <dbReference type="Pfam" id="PF07484"/>
    </source>
</evidence>
<gene>
    <name evidence="2" type="ordered locus">BAnh1_10850</name>
</gene>
<accession>M1NUL1</accession>
<dbReference type="eggNOG" id="COG4675">
    <property type="taxonomic scope" value="Bacteria"/>
</dbReference>
<dbReference type="Pfam" id="PF07484">
    <property type="entry name" value="Collar"/>
    <property type="match status" value="1"/>
</dbReference>
<reference evidence="2 3" key="1">
    <citation type="journal article" date="2013" name="PLoS Genet.">
        <title>A gene transfer agent and a dynamic repertoire of secretion systems hold the keys to the explosive radiation of the emerging pathogen Bartonella.</title>
        <authorList>
            <person name="Guy L."/>
            <person name="Nystedt B."/>
            <person name="Toft C."/>
            <person name="Zaremba-Niedzwiedzka K."/>
            <person name="Berglund E.C."/>
            <person name="Granberg F."/>
            <person name="Naslund K."/>
            <person name="Eriksson A.S."/>
            <person name="Andersson S.G."/>
        </authorList>
    </citation>
    <scope>NUCLEOTIDE SEQUENCE [LARGE SCALE GENOMIC DNA]</scope>
    <source>
        <strain evidence="2 3">Aust/NH1</strain>
    </source>
</reference>
<dbReference type="PATRIC" id="fig|1094489.3.peg.1339"/>